<evidence type="ECO:0000256" key="2">
    <source>
        <dbReference type="SAM" id="MobiDB-lite"/>
    </source>
</evidence>
<dbReference type="SMART" id="SM00322">
    <property type="entry name" value="KH"/>
    <property type="match status" value="2"/>
</dbReference>
<organism evidence="4 5">
    <name type="scientific">Australozyma saopauloensis</name>
    <dbReference type="NCBI Taxonomy" id="291208"/>
    <lineage>
        <taxon>Eukaryota</taxon>
        <taxon>Fungi</taxon>
        <taxon>Dikarya</taxon>
        <taxon>Ascomycota</taxon>
        <taxon>Saccharomycotina</taxon>
        <taxon>Pichiomycetes</taxon>
        <taxon>Metschnikowiaceae</taxon>
        <taxon>Australozyma</taxon>
    </lineage>
</organism>
<keyword evidence="5" id="KW-1185">Reference proteome</keyword>
<dbReference type="Proteomes" id="UP001338582">
    <property type="component" value="Chromosome 1"/>
</dbReference>
<feature type="domain" description="K Homology" evidence="3">
    <location>
        <begin position="640"/>
        <end position="716"/>
    </location>
</feature>
<dbReference type="InterPro" id="IPR004087">
    <property type="entry name" value="KH_dom"/>
</dbReference>
<feature type="compositionally biased region" description="Polar residues" evidence="2">
    <location>
        <begin position="877"/>
        <end position="887"/>
    </location>
</feature>
<evidence type="ECO:0000256" key="1">
    <source>
        <dbReference type="PROSITE-ProRule" id="PRU00117"/>
    </source>
</evidence>
<protein>
    <recommendedName>
        <fullName evidence="3">K Homology domain-containing protein</fullName>
    </recommendedName>
</protein>
<evidence type="ECO:0000313" key="4">
    <source>
        <dbReference type="EMBL" id="WPK23582.1"/>
    </source>
</evidence>
<dbReference type="AlphaFoldDB" id="A0AAX4H4U9"/>
<feature type="domain" description="K Homology" evidence="3">
    <location>
        <begin position="533"/>
        <end position="624"/>
    </location>
</feature>
<dbReference type="Pfam" id="PF00013">
    <property type="entry name" value="KH_1"/>
    <property type="match status" value="1"/>
</dbReference>
<dbReference type="EMBL" id="CP138894">
    <property type="protein sequence ID" value="WPK23582.1"/>
    <property type="molecule type" value="Genomic_DNA"/>
</dbReference>
<feature type="region of interest" description="Disordered" evidence="2">
    <location>
        <begin position="820"/>
        <end position="887"/>
    </location>
</feature>
<dbReference type="Pfam" id="PF24563">
    <property type="entry name" value="KH_Mug60-KHD4"/>
    <property type="match status" value="1"/>
</dbReference>
<accession>A0AAX4H4U9</accession>
<proteinExistence type="predicted"/>
<dbReference type="InterPro" id="IPR036612">
    <property type="entry name" value="KH_dom_type_1_sf"/>
</dbReference>
<evidence type="ECO:0000259" key="3">
    <source>
        <dbReference type="SMART" id="SM00322"/>
    </source>
</evidence>
<dbReference type="GO" id="GO:0003723">
    <property type="term" value="F:RNA binding"/>
    <property type="evidence" value="ECO:0007669"/>
    <property type="project" value="UniProtKB-UniRule"/>
</dbReference>
<dbReference type="InterPro" id="IPR056553">
    <property type="entry name" value="KH_Mug60-KHD4"/>
</dbReference>
<evidence type="ECO:0000313" key="5">
    <source>
        <dbReference type="Proteomes" id="UP001338582"/>
    </source>
</evidence>
<gene>
    <name evidence="4" type="ORF">PUMCH_000823</name>
</gene>
<dbReference type="KEGG" id="asau:88171891"/>
<dbReference type="RefSeq" id="XP_062875968.1">
    <property type="nucleotide sequence ID" value="XM_063019898.1"/>
</dbReference>
<dbReference type="SUPFAM" id="SSF54791">
    <property type="entry name" value="Eukaryotic type KH-domain (KH-domain type I)"/>
    <property type="match status" value="1"/>
</dbReference>
<sequence>MSETSSQKLASNGLQADLHLVILSLPYSFLIESTQWIYETNTGLWQGQFEWSKALVPYAVLSRHQMDSIRIIDNIGVLRDTVSTLNYNGVSETNHIKLIEPQLNNQLITVSISGNENFINNCRSEILRSYDHVNYKKIALSDASFRAIGPNFMLTLNCIAARYEVEIVIGPYDTDFKSSAKPCRSNYIYILGSTEKLCFAETDVRVLVDTILAGFFVDKISIPLSMVPTLGGVNMANFAELTRESNVNVYLPYMIPSLKAQTLLKSKEDMAIWFSSKQISEVILGKKILCDLRNGVDPRHNSSVRLYTQEIRISKEKMDLLSLYFRPEILAIMFKHGTFIQVPELGELQDDIAVIQGSNIDAVEDTVLDFAALCTKLYTLELSFLQISSFPADLEYFLISLVSLKRNCILSFNGNGLRFVGGQAEIHSLINELTADINRNSLFARLIMGTDFRVLLSMELANDQKDFISGKKNGKIIKILNQVNQIPSVLFEPHSALNFIIRLSIFHSANEEKSASFKFNLLSQTVKLLELELPAERKFNIPEVFHKSIIGNGGQVIQSIMKKYNVFIKFVSFTQDNKKSDGLKTDRGKNLYSLQRGENVIIKCPMKNQSNIERAKCEIDTLVEQCCQNNVMTTYGTSVVYNTVQFKLLRSHYQLLIRSKDYDLSFINNLEKEHGTYVAFPKSIEAFKGEASLSVMIKGNDLKARLCAHDLQRLLPHTKDFIVEYNPKVFNDLINENNHEFRSNIIIPFRIILDSEIVISREANDMMRPCHKLGLSSYSRANLENGSLQLSQYLTSCGLSLVETIDVSFNPILSIEECTSPRKHSYSHKSSSRNLSPEKSHGKPRYSPNFSSSNRRDELNLVPVPFDTSPRKHLGRKSSTPPLQPITNQPLFNTSAKPHAMVPMHGLPYVTNASRF</sequence>
<dbReference type="PROSITE" id="PS50084">
    <property type="entry name" value="KH_TYPE_1"/>
    <property type="match status" value="1"/>
</dbReference>
<keyword evidence="1" id="KW-0694">RNA-binding</keyword>
<feature type="compositionally biased region" description="Basic residues" evidence="2">
    <location>
        <begin position="821"/>
        <end position="831"/>
    </location>
</feature>
<dbReference type="Gene3D" id="3.30.1370.10">
    <property type="entry name" value="K Homology domain, type 1"/>
    <property type="match status" value="1"/>
</dbReference>
<reference evidence="4 5" key="1">
    <citation type="submission" date="2023-10" db="EMBL/GenBank/DDBJ databases">
        <title>Draft Genome Sequence of Candida saopaulonensis from a very Premature Infant with Sepsis.</title>
        <authorList>
            <person name="Ning Y."/>
            <person name="Dai R."/>
            <person name="Xiao M."/>
            <person name="Xu Y."/>
            <person name="Yan Q."/>
            <person name="Zhang L."/>
        </authorList>
    </citation>
    <scope>NUCLEOTIDE SEQUENCE [LARGE SCALE GENOMIC DNA]</scope>
    <source>
        <strain evidence="4 5">19XY460</strain>
    </source>
</reference>
<dbReference type="InterPro" id="IPR004088">
    <property type="entry name" value="KH_dom_type_1"/>
</dbReference>
<name>A0AAX4H4U9_9ASCO</name>
<dbReference type="GeneID" id="88171891"/>